<evidence type="ECO:0000256" key="2">
    <source>
        <dbReference type="ARBA" id="ARBA00024325"/>
    </source>
</evidence>
<dbReference type="PANTHER" id="PTHR39183">
    <property type="entry name" value="SPORE COAT PROTEIN F-LIKE PROTEIN YHCQ"/>
    <property type="match status" value="1"/>
</dbReference>
<keyword evidence="1" id="KW-0749">Sporulation</keyword>
<comment type="subcellular location">
    <subcellularLocation>
        <location evidence="2">Spore coat</location>
    </subcellularLocation>
</comment>
<dbReference type="Gene3D" id="1.20.1260.10">
    <property type="match status" value="1"/>
</dbReference>
<dbReference type="InterPro" id="IPR012347">
    <property type="entry name" value="Ferritin-like"/>
</dbReference>
<accession>A0ABS2DJW8</accession>
<gene>
    <name evidence="4" type="ORF">JR050_14040</name>
</gene>
<dbReference type="InterPro" id="IPR012851">
    <property type="entry name" value="Spore_coat_CotF-like"/>
</dbReference>
<dbReference type="EMBL" id="JAFELM010000035">
    <property type="protein sequence ID" value="MBM6618786.1"/>
    <property type="molecule type" value="Genomic_DNA"/>
</dbReference>
<comment type="caution">
    <text evidence="4">The sequence shown here is derived from an EMBL/GenBank/DDBJ whole genome shotgun (WGS) entry which is preliminary data.</text>
</comment>
<protein>
    <submittedName>
        <fullName evidence="4">Spore coat protein</fullName>
    </submittedName>
</protein>
<sequence length="158" mass="18152">MEQKTLAWHETLELHEITAYNSIGLMKLKKGIEEIEDTELKGIYTKSIEALETSIKELMQFYPYAPKPGHSSEYRNDVGFFAGDLLAFTKSGVRNYAVAITETATPQLRDVLTKQLNIMIKLHEQIFMFMYKEGLYPSYDLKTLLEHDVTLAHKALSM</sequence>
<dbReference type="RefSeq" id="WP_204204208.1">
    <property type="nucleotide sequence ID" value="NZ_JAFELM010000035.1"/>
</dbReference>
<dbReference type="Proteomes" id="UP001518925">
    <property type="component" value="Unassembled WGS sequence"/>
</dbReference>
<keyword evidence="4" id="KW-0946">Virion</keyword>
<evidence type="ECO:0000256" key="1">
    <source>
        <dbReference type="ARBA" id="ARBA00022969"/>
    </source>
</evidence>
<evidence type="ECO:0000256" key="3">
    <source>
        <dbReference type="ARBA" id="ARBA00024344"/>
    </source>
</evidence>
<evidence type="ECO:0000313" key="4">
    <source>
        <dbReference type="EMBL" id="MBM6618786.1"/>
    </source>
</evidence>
<dbReference type="Pfam" id="PF07875">
    <property type="entry name" value="Coat_F"/>
    <property type="match status" value="1"/>
</dbReference>
<dbReference type="PANTHER" id="PTHR39183:SF1">
    <property type="entry name" value="SPORE COAT PROTEIN F-LIKE PROTEIN YHCQ"/>
    <property type="match status" value="1"/>
</dbReference>
<organism evidence="4 5">
    <name type="scientific">Bacillus suaedaesalsae</name>
    <dbReference type="NCBI Taxonomy" id="2810349"/>
    <lineage>
        <taxon>Bacteria</taxon>
        <taxon>Bacillati</taxon>
        <taxon>Bacillota</taxon>
        <taxon>Bacilli</taxon>
        <taxon>Bacillales</taxon>
        <taxon>Bacillaceae</taxon>
        <taxon>Bacillus</taxon>
    </lineage>
</organism>
<keyword evidence="5" id="KW-1185">Reference proteome</keyword>
<comment type="similarity">
    <text evidence="3">Belongs to the CotF family.</text>
</comment>
<name>A0ABS2DJW8_9BACI</name>
<reference evidence="4 5" key="1">
    <citation type="submission" date="2021-02" db="EMBL/GenBank/DDBJ databases">
        <title>Bacillus sp. RD4P76, an endophyte from a halophyte.</title>
        <authorList>
            <person name="Sun J.-Q."/>
        </authorList>
    </citation>
    <scope>NUCLEOTIDE SEQUENCE [LARGE SCALE GENOMIC DNA]</scope>
    <source>
        <strain evidence="4 5">RD4P76</strain>
    </source>
</reference>
<evidence type="ECO:0000313" key="5">
    <source>
        <dbReference type="Proteomes" id="UP001518925"/>
    </source>
</evidence>
<keyword evidence="4" id="KW-0167">Capsid protein</keyword>
<proteinExistence type="inferred from homology"/>